<evidence type="ECO:0000256" key="3">
    <source>
        <dbReference type="ARBA" id="ARBA00022723"/>
    </source>
</evidence>
<dbReference type="Pfam" id="PF13510">
    <property type="entry name" value="Fer2_4"/>
    <property type="match status" value="1"/>
</dbReference>
<evidence type="ECO:0000259" key="9">
    <source>
        <dbReference type="PROSITE" id="PS51085"/>
    </source>
</evidence>
<dbReference type="PROSITE" id="PS51379">
    <property type="entry name" value="4FE4S_FER_2"/>
    <property type="match status" value="2"/>
</dbReference>
<dbReference type="PANTHER" id="PTHR43105">
    <property type="entry name" value="RESPIRATORY NITRATE REDUCTASE"/>
    <property type="match status" value="1"/>
</dbReference>
<dbReference type="PIRSF" id="PIRSF036643">
    <property type="entry name" value="FDH_alpha"/>
    <property type="match status" value="1"/>
</dbReference>
<dbReference type="InterPro" id="IPR000283">
    <property type="entry name" value="NADH_UbQ_OxRdtase_75kDa_su_CS"/>
</dbReference>
<dbReference type="PANTHER" id="PTHR43105:SF14">
    <property type="entry name" value="FORMATE DEHYDROGENASE H"/>
    <property type="match status" value="1"/>
</dbReference>
<keyword evidence="7" id="KW-0411">Iron-sulfur</keyword>
<dbReference type="InterPro" id="IPR036010">
    <property type="entry name" value="2Fe-2S_ferredoxin-like_sf"/>
</dbReference>
<evidence type="ECO:0000259" key="11">
    <source>
        <dbReference type="PROSITE" id="PS51669"/>
    </source>
</evidence>
<proteinExistence type="inferred from homology"/>
<dbReference type="Gene3D" id="3.30.70.20">
    <property type="match status" value="1"/>
</dbReference>
<feature type="domain" description="4Fe-4S ferredoxin-type" evidence="10">
    <location>
        <begin position="182"/>
        <end position="211"/>
    </location>
</feature>
<comment type="similarity">
    <text evidence="1">In the C-terminal section; belongs to the prokaryotic molybdopterin-containing oxidoreductase family.</text>
</comment>
<dbReference type="Gene3D" id="2.40.40.20">
    <property type="match status" value="1"/>
</dbReference>
<gene>
    <name evidence="12" type="primary">fdhF</name>
    <name evidence="12" type="ORF">NX773_01220</name>
</gene>
<dbReference type="InterPro" id="IPR050123">
    <property type="entry name" value="Prok_molybdopt-oxidoreductase"/>
</dbReference>
<dbReference type="InterPro" id="IPR006478">
    <property type="entry name" value="Formate_DH_asu"/>
</dbReference>
<dbReference type="SUPFAM" id="SSF50692">
    <property type="entry name" value="ADC-like"/>
    <property type="match status" value="1"/>
</dbReference>
<dbReference type="Gene3D" id="2.20.25.90">
    <property type="entry name" value="ADC-like domains"/>
    <property type="match status" value="1"/>
</dbReference>
<dbReference type="InterPro" id="IPR041924">
    <property type="entry name" value="Formate_Dh-H_N"/>
</dbReference>
<dbReference type="PROSITE" id="PS00198">
    <property type="entry name" value="4FE4S_FER_1"/>
    <property type="match status" value="1"/>
</dbReference>
<evidence type="ECO:0000313" key="13">
    <source>
        <dbReference type="Proteomes" id="UP001205861"/>
    </source>
</evidence>
<dbReference type="Proteomes" id="UP001205861">
    <property type="component" value="Unassembled WGS sequence"/>
</dbReference>
<protein>
    <submittedName>
        <fullName evidence="12">Formate dehydrogenase subunit alpha</fullName>
        <ecNumber evidence="12">1.17.1.9</ecNumber>
    </submittedName>
</protein>
<feature type="domain" description="4Fe-4S Mo/W bis-MGD-type" evidence="11">
    <location>
        <begin position="218"/>
        <end position="273"/>
    </location>
</feature>
<dbReference type="Pfam" id="PF01568">
    <property type="entry name" value="Molydop_binding"/>
    <property type="match status" value="1"/>
</dbReference>
<evidence type="ECO:0000256" key="7">
    <source>
        <dbReference type="ARBA" id="ARBA00023014"/>
    </source>
</evidence>
<dbReference type="EC" id="1.17.1.9" evidence="12"/>
<evidence type="ECO:0000256" key="8">
    <source>
        <dbReference type="ARBA" id="ARBA00034078"/>
    </source>
</evidence>
<organism evidence="12 13">
    <name type="scientific">Massilia solisilvae</name>
    <dbReference type="NCBI Taxonomy" id="1811225"/>
    <lineage>
        <taxon>Bacteria</taxon>
        <taxon>Pseudomonadati</taxon>
        <taxon>Pseudomonadota</taxon>
        <taxon>Betaproteobacteria</taxon>
        <taxon>Burkholderiales</taxon>
        <taxon>Oxalobacteraceae</taxon>
        <taxon>Telluria group</taxon>
        <taxon>Massilia</taxon>
    </lineage>
</organism>
<evidence type="ECO:0000256" key="2">
    <source>
        <dbReference type="ARBA" id="ARBA00022485"/>
    </source>
</evidence>
<dbReference type="CDD" id="cd02753">
    <property type="entry name" value="MopB_Formate-Dh-H"/>
    <property type="match status" value="1"/>
</dbReference>
<evidence type="ECO:0000256" key="1">
    <source>
        <dbReference type="ARBA" id="ARBA00007023"/>
    </source>
</evidence>
<dbReference type="EMBL" id="JANUGV010000001">
    <property type="protein sequence ID" value="MCS0606784.1"/>
    <property type="molecule type" value="Genomic_DNA"/>
</dbReference>
<dbReference type="PROSITE" id="PS00641">
    <property type="entry name" value="COMPLEX1_75K_1"/>
    <property type="match status" value="1"/>
</dbReference>
<comment type="cofactor">
    <cofactor evidence="8">
        <name>[2Fe-2S] cluster</name>
        <dbReference type="ChEBI" id="CHEBI:190135"/>
    </cofactor>
</comment>
<dbReference type="InterPro" id="IPR006657">
    <property type="entry name" value="MoPterin_dinucl-bd_dom"/>
</dbReference>
<keyword evidence="6" id="KW-0408">Iron</keyword>
<accession>A0ABT2BE35</accession>
<dbReference type="Gene3D" id="3.40.228.10">
    <property type="entry name" value="Dimethylsulfoxide Reductase, domain 2"/>
    <property type="match status" value="1"/>
</dbReference>
<dbReference type="InterPro" id="IPR006963">
    <property type="entry name" value="Mopterin_OxRdtase_4Fe-4S_dom"/>
</dbReference>
<dbReference type="InterPro" id="IPR006655">
    <property type="entry name" value="Mopterin_OxRdtase_prok_CS"/>
</dbReference>
<dbReference type="Gene3D" id="3.40.50.740">
    <property type="match status" value="1"/>
</dbReference>
<evidence type="ECO:0000256" key="6">
    <source>
        <dbReference type="ARBA" id="ARBA00023004"/>
    </source>
</evidence>
<evidence type="ECO:0000256" key="5">
    <source>
        <dbReference type="ARBA" id="ARBA00023002"/>
    </source>
</evidence>
<dbReference type="Pfam" id="PF13187">
    <property type="entry name" value="Fer4_9"/>
    <property type="match status" value="1"/>
</dbReference>
<dbReference type="InterPro" id="IPR017900">
    <property type="entry name" value="4Fe4S_Fe_S_CS"/>
</dbReference>
<dbReference type="Pfam" id="PF04879">
    <property type="entry name" value="Molybdop_Fe4S4"/>
    <property type="match status" value="1"/>
</dbReference>
<dbReference type="Pfam" id="PF00384">
    <property type="entry name" value="Molybdopterin"/>
    <property type="match status" value="1"/>
</dbReference>
<dbReference type="RefSeq" id="WP_258854586.1">
    <property type="nucleotide sequence ID" value="NZ_JANUGV010000001.1"/>
</dbReference>
<name>A0ABT2BE35_9BURK</name>
<dbReference type="CDD" id="cd00207">
    <property type="entry name" value="fer2"/>
    <property type="match status" value="1"/>
</dbReference>
<dbReference type="PROSITE" id="PS51085">
    <property type="entry name" value="2FE2S_FER_2"/>
    <property type="match status" value="1"/>
</dbReference>
<dbReference type="InterPro" id="IPR041925">
    <property type="entry name" value="CT_Formate-Dh_H"/>
</dbReference>
<dbReference type="SUPFAM" id="SSF54292">
    <property type="entry name" value="2Fe-2S ferredoxin-like"/>
    <property type="match status" value="1"/>
</dbReference>
<feature type="domain" description="4Fe-4S ferredoxin-type" evidence="10">
    <location>
        <begin position="139"/>
        <end position="169"/>
    </location>
</feature>
<sequence length="930" mass="101761">MNPINRTVRFSINGREVEALEHETLIEVAGRELIEIPRLCYKEGMAAVGNCRSCMVEIDGERVLAPSCCRHPSQGMKVTTDSARAVAAQKLVLELLLSDMPEAEYTRHNELDEWADKLGVGESRFARTRRESTPDLSNPAIAVNLDACIQCTRCVRACRDVQVNDVIGYAFRGQDALPVFDQGDPMGASTCVTCGECVQACPTGALMPARGVALNIPDKQVDSVCPYCGVGCQLTYNIKDNKILYVEGRDGPANHGRLCVKGRFGFDYANHPHRLTRPLIRREGVPKTGDFTIDPERVLEVFREATWEEALALAGGKLKQIRDTLGPRALAGFGSAKGSNEEAYLFQKLVRTGFGSNNVDHCTRLCHASSVAALLEGIGSGAVSNPVMDVTKAEVVIVIGANPTVNHPVAATWMKNAIRAGTKLIVCDPRRPELARHAHRFLQFKPDTDVALLNAMMHVIVTEGLVNQDFIDSRTIGFEELAKNVEGYSPELMAPICGIDAETIRYVARLYATSKASMILWGMGVSQHVHGTDNARCLIALALMTGQVGRPGTGLHPLRGQNNVQGASDAGLIPMMYPDYQRVDNPQAQARFEQAWGVKLDPRPGLTVVEIMDAIDRGEIRGMYIMGENPAMSDPDANHARAALAALDHLVVQDIFLTETANLADVILPATAFPEKTGTFTNTDRLVQLGRQAIDPPGEAKQDLWIIQQMARRIGLDWRYGHVSEVFDEMRHTMNSIGGITWDRLEREGAVTYPCQHEGDPGQAVVFTEVFPREGGRARFVPADIIPANERPDADYPMVLITGRQLEHWHTGSMTRRTAVLDALEPDPVALVHPLDLEKMGVKPGEVITIESRRGQVALYARADDSSPVGAIFVPFCYYEAAINRLTNAALDPYGKIPEFKYCAIRARRGGEVAPQGSFGGGRVLEGMAQ</sequence>
<evidence type="ECO:0000259" key="10">
    <source>
        <dbReference type="PROSITE" id="PS51379"/>
    </source>
</evidence>
<dbReference type="PROSITE" id="PS51669">
    <property type="entry name" value="4FE4S_MOW_BIS_MGD"/>
    <property type="match status" value="1"/>
</dbReference>
<dbReference type="SUPFAM" id="SSF54862">
    <property type="entry name" value="4Fe-4S ferredoxins"/>
    <property type="match status" value="1"/>
</dbReference>
<feature type="domain" description="2Fe-2S ferredoxin-type" evidence="9">
    <location>
        <begin position="6"/>
        <end position="84"/>
    </location>
</feature>
<dbReference type="InterPro" id="IPR006656">
    <property type="entry name" value="Mopterin_OxRdtase"/>
</dbReference>
<comment type="caution">
    <text evidence="12">The sequence shown here is derived from an EMBL/GenBank/DDBJ whole genome shotgun (WGS) entry which is preliminary data.</text>
</comment>
<dbReference type="SMART" id="SM00926">
    <property type="entry name" value="Molybdop_Fe4S4"/>
    <property type="match status" value="1"/>
</dbReference>
<dbReference type="Gene3D" id="3.10.20.740">
    <property type="match status" value="1"/>
</dbReference>
<dbReference type="InterPro" id="IPR009010">
    <property type="entry name" value="Asp_de-COase-like_dom_sf"/>
</dbReference>
<keyword evidence="2" id="KW-0004">4Fe-4S</keyword>
<dbReference type="CDD" id="cd02790">
    <property type="entry name" value="MopB_CT_Formate-Dh_H"/>
    <property type="match status" value="1"/>
</dbReference>
<keyword evidence="4" id="KW-0677">Repeat</keyword>
<dbReference type="SUPFAM" id="SSF53706">
    <property type="entry name" value="Formate dehydrogenase/DMSO reductase, domains 1-3"/>
    <property type="match status" value="1"/>
</dbReference>
<evidence type="ECO:0000313" key="12">
    <source>
        <dbReference type="EMBL" id="MCS0606784.1"/>
    </source>
</evidence>
<dbReference type="NCBIfam" id="TIGR01591">
    <property type="entry name" value="Fdh-alpha"/>
    <property type="match status" value="1"/>
</dbReference>
<dbReference type="InterPro" id="IPR001041">
    <property type="entry name" value="2Fe-2S_ferredoxin-type"/>
</dbReference>
<keyword evidence="3" id="KW-0479">Metal-binding</keyword>
<evidence type="ECO:0000256" key="4">
    <source>
        <dbReference type="ARBA" id="ARBA00022737"/>
    </source>
</evidence>
<keyword evidence="13" id="KW-1185">Reference proteome</keyword>
<dbReference type="InterPro" id="IPR017896">
    <property type="entry name" value="4Fe4S_Fe-S-bd"/>
</dbReference>
<dbReference type="PROSITE" id="PS00490">
    <property type="entry name" value="MOLYBDOPTERIN_PROK_2"/>
    <property type="match status" value="1"/>
</dbReference>
<reference evidence="12 13" key="1">
    <citation type="submission" date="2022-08" db="EMBL/GenBank/DDBJ databases">
        <title>Reclassification of Massilia species as members of the genera Telluria, Duganella, Pseudoduganella, Mokoshia gen. nov. and Zemynaea gen. nov. using orthogonal and non-orthogonal genome-based approaches.</title>
        <authorList>
            <person name="Bowman J.P."/>
        </authorList>
    </citation>
    <scope>NUCLEOTIDE SEQUENCE [LARGE SCALE GENOMIC DNA]</scope>
    <source>
        <strain evidence="12 13">JCM 31607</strain>
    </source>
</reference>
<keyword evidence="5 12" id="KW-0560">Oxidoreductase</keyword>
<dbReference type="GO" id="GO:0008863">
    <property type="term" value="F:formate dehydrogenase (NAD+) activity"/>
    <property type="evidence" value="ECO:0007669"/>
    <property type="project" value="UniProtKB-EC"/>
</dbReference>